<evidence type="ECO:0008006" key="3">
    <source>
        <dbReference type="Google" id="ProtNLM"/>
    </source>
</evidence>
<dbReference type="EMBL" id="PRDM01000003">
    <property type="protein sequence ID" value="MBE8726417.1"/>
    <property type="molecule type" value="Genomic_DNA"/>
</dbReference>
<reference evidence="1 2" key="1">
    <citation type="submission" date="2018-07" db="EMBL/GenBank/DDBJ databases">
        <title>Genome assembly of strain KB82.</title>
        <authorList>
            <person name="Kukolya J."/>
            <person name="Horvath B."/>
            <person name="Nagy I."/>
            <person name="Toth A."/>
        </authorList>
    </citation>
    <scope>NUCLEOTIDE SEQUENCE [LARGE SCALE GENOMIC DNA]</scope>
    <source>
        <strain evidence="1 2">Kb82</strain>
    </source>
</reference>
<protein>
    <recommendedName>
        <fullName evidence="3">Lipoprotein</fullName>
    </recommendedName>
</protein>
<sequence>MELEKFQSKYTLLFTFLFFVSCTSNKERAMLDADGEFNYYVNDLNLDVKDFTGPIILKKDDKNFQPRRNHILYGWKSNAKKKTAWIYVEVDTTFEKEPSVSYSDDFFKIMK</sequence>
<proteinExistence type="predicted"/>
<comment type="caution">
    <text evidence="1">The sequence shown here is derived from an EMBL/GenBank/DDBJ whole genome shotgun (WGS) entry which is preliminary data.</text>
</comment>
<dbReference type="Proteomes" id="UP000640614">
    <property type="component" value="Unassembled WGS sequence"/>
</dbReference>
<evidence type="ECO:0000313" key="2">
    <source>
        <dbReference type="Proteomes" id="UP000640614"/>
    </source>
</evidence>
<dbReference type="RefSeq" id="WP_194139596.1">
    <property type="nucleotide sequence ID" value="NZ_PRDM01000003.1"/>
</dbReference>
<dbReference type="PROSITE" id="PS51257">
    <property type="entry name" value="PROKAR_LIPOPROTEIN"/>
    <property type="match status" value="1"/>
</dbReference>
<organism evidence="1 2">
    <name type="scientific">Flavobacterium hungaricum</name>
    <dbReference type="NCBI Taxonomy" id="2082725"/>
    <lineage>
        <taxon>Bacteria</taxon>
        <taxon>Pseudomonadati</taxon>
        <taxon>Bacteroidota</taxon>
        <taxon>Flavobacteriia</taxon>
        <taxon>Flavobacteriales</taxon>
        <taxon>Flavobacteriaceae</taxon>
        <taxon>Flavobacterium</taxon>
    </lineage>
</organism>
<name>A0ABR9TN23_9FLAO</name>
<accession>A0ABR9TN23</accession>
<gene>
    <name evidence="1" type="ORF">C4F50_15940</name>
</gene>
<keyword evidence="2" id="KW-1185">Reference proteome</keyword>
<evidence type="ECO:0000313" key="1">
    <source>
        <dbReference type="EMBL" id="MBE8726417.1"/>
    </source>
</evidence>